<sequence length="141" mass="14920">MKFTTSAILATIFSLPAVFSQTTYKVTYNQYYDDGSNSLSTVACSNGENGLLTKGYTTLDSLPDFPYIGGAFAVTGWNSTGCGTCWELSYNGTSINILAIDTSYTFDISLEALQKLSDGQGEAAGFVYATATQVDASVCGL</sequence>
<dbReference type="AlphaFoldDB" id="D2CFK3"/>
<dbReference type="SUPFAM" id="SSF50685">
    <property type="entry name" value="Barwin-like endoglucanases"/>
    <property type="match status" value="1"/>
</dbReference>
<dbReference type="CDD" id="cd22778">
    <property type="entry name" value="DPBB_CEPL-like"/>
    <property type="match status" value="1"/>
</dbReference>
<dbReference type="EMBL" id="DQ444459">
    <property type="protein sequence ID" value="ABE01080.1"/>
    <property type="molecule type" value="mRNA"/>
</dbReference>
<evidence type="ECO:0000256" key="1">
    <source>
        <dbReference type="ARBA" id="ARBA00004613"/>
    </source>
</evidence>
<dbReference type="SMR" id="D2CFK3"/>
<organism evidence="5">
    <name type="scientific">Taiwanofungus camphoratus</name>
    <name type="common">Poroid brown-rot fungus</name>
    <name type="synonym">Antrodia camphorata</name>
    <dbReference type="NCBI Taxonomy" id="2696576"/>
    <lineage>
        <taxon>Eukaryota</taxon>
        <taxon>Fungi</taxon>
        <taxon>Dikarya</taxon>
        <taxon>Basidiomycota</taxon>
        <taxon>Agaricomycotina</taxon>
        <taxon>Agaricomycetes</taxon>
        <taxon>Polyporales</taxon>
        <taxon>Taiwanofungaceae</taxon>
        <taxon>Taiwanofungus</taxon>
    </lineage>
</organism>
<dbReference type="GO" id="GO:0005576">
    <property type="term" value="C:extracellular region"/>
    <property type="evidence" value="ECO:0007669"/>
    <property type="project" value="UniProtKB-SubCell"/>
</dbReference>
<keyword evidence="4" id="KW-0732">Signal</keyword>
<dbReference type="Pfam" id="PF07249">
    <property type="entry name" value="Cerato-platanin"/>
    <property type="match status" value="1"/>
</dbReference>
<reference evidence="5" key="1">
    <citation type="submission" date="2006-03" db="EMBL/GenBank/DDBJ databases">
        <title>Cloning and characterization of immunomodulatory ptotein from Antrodia camphorata.</title>
        <authorList>
            <person name="Lin C.-T."/>
            <person name="Huang C.-Y."/>
        </authorList>
    </citation>
    <scope>NUCLEOTIDE SEQUENCE</scope>
</reference>
<keyword evidence="3" id="KW-0964">Secreted</keyword>
<proteinExistence type="evidence at transcript level"/>
<dbReference type="InterPro" id="IPR036908">
    <property type="entry name" value="RlpA-like_sf"/>
</dbReference>
<dbReference type="Gene3D" id="2.40.40.10">
    <property type="entry name" value="RlpA-like domain"/>
    <property type="match status" value="1"/>
</dbReference>
<feature type="signal peptide" evidence="4">
    <location>
        <begin position="1"/>
        <end position="20"/>
    </location>
</feature>
<name>D2CFK3_TAICA</name>
<feature type="chain" id="PRO_5003029285" evidence="4">
    <location>
        <begin position="21"/>
        <end position="141"/>
    </location>
</feature>
<accession>D2CFK3</accession>
<evidence type="ECO:0000256" key="2">
    <source>
        <dbReference type="ARBA" id="ARBA00010421"/>
    </source>
</evidence>
<evidence type="ECO:0000256" key="3">
    <source>
        <dbReference type="ARBA" id="ARBA00022525"/>
    </source>
</evidence>
<comment type="similarity">
    <text evidence="2">Belongs to the cerato-platanin family.</text>
</comment>
<protein>
    <submittedName>
        <fullName evidence="5">Immunomodulatory protein</fullName>
    </submittedName>
</protein>
<dbReference type="InterPro" id="IPR010829">
    <property type="entry name" value="Cerato-platanin"/>
</dbReference>
<evidence type="ECO:0000313" key="5">
    <source>
        <dbReference type="EMBL" id="ABE01080.1"/>
    </source>
</evidence>
<evidence type="ECO:0000256" key="4">
    <source>
        <dbReference type="SAM" id="SignalP"/>
    </source>
</evidence>
<comment type="subcellular location">
    <subcellularLocation>
        <location evidence="1">Secreted</location>
    </subcellularLocation>
</comment>